<protein>
    <submittedName>
        <fullName evidence="2">Uncharacterized protein</fullName>
    </submittedName>
</protein>
<comment type="caution">
    <text evidence="2">The sequence shown here is derived from an EMBL/GenBank/DDBJ whole genome shotgun (WGS) entry which is preliminary data.</text>
</comment>
<evidence type="ECO:0000256" key="1">
    <source>
        <dbReference type="SAM" id="Phobius"/>
    </source>
</evidence>
<name>A0AAV5MN52_9ROSI</name>
<keyword evidence="1" id="KW-1133">Transmembrane helix</keyword>
<keyword evidence="1" id="KW-0472">Membrane</keyword>
<feature type="transmembrane region" description="Helical" evidence="1">
    <location>
        <begin position="20"/>
        <end position="38"/>
    </location>
</feature>
<dbReference type="EMBL" id="BPVZ01000354">
    <property type="protein sequence ID" value="GKV50283.1"/>
    <property type="molecule type" value="Genomic_DNA"/>
</dbReference>
<dbReference type="AlphaFoldDB" id="A0AAV5MN52"/>
<accession>A0AAV5MN52</accession>
<keyword evidence="3" id="KW-1185">Reference proteome</keyword>
<keyword evidence="1" id="KW-0812">Transmembrane</keyword>
<reference evidence="2 3" key="1">
    <citation type="journal article" date="2021" name="Commun. Biol.">
        <title>The genome of Shorea leprosula (Dipterocarpaceae) highlights the ecological relevance of drought in aseasonal tropical rainforests.</title>
        <authorList>
            <person name="Ng K.K.S."/>
            <person name="Kobayashi M.J."/>
            <person name="Fawcett J.A."/>
            <person name="Hatakeyama M."/>
            <person name="Paape T."/>
            <person name="Ng C.H."/>
            <person name="Ang C.C."/>
            <person name="Tnah L.H."/>
            <person name="Lee C.T."/>
            <person name="Nishiyama T."/>
            <person name="Sese J."/>
            <person name="O'Brien M.J."/>
            <person name="Copetti D."/>
            <person name="Mohd Noor M.I."/>
            <person name="Ong R.C."/>
            <person name="Putra M."/>
            <person name="Sireger I.Z."/>
            <person name="Indrioko S."/>
            <person name="Kosugi Y."/>
            <person name="Izuno A."/>
            <person name="Isagi Y."/>
            <person name="Lee S.L."/>
            <person name="Shimizu K.K."/>
        </authorList>
    </citation>
    <scope>NUCLEOTIDE SEQUENCE [LARGE SCALE GENOMIC DNA]</scope>
    <source>
        <strain evidence="2">214</strain>
    </source>
</reference>
<organism evidence="2 3">
    <name type="scientific">Rubroshorea leprosula</name>
    <dbReference type="NCBI Taxonomy" id="152421"/>
    <lineage>
        <taxon>Eukaryota</taxon>
        <taxon>Viridiplantae</taxon>
        <taxon>Streptophyta</taxon>
        <taxon>Embryophyta</taxon>
        <taxon>Tracheophyta</taxon>
        <taxon>Spermatophyta</taxon>
        <taxon>Magnoliopsida</taxon>
        <taxon>eudicotyledons</taxon>
        <taxon>Gunneridae</taxon>
        <taxon>Pentapetalae</taxon>
        <taxon>rosids</taxon>
        <taxon>malvids</taxon>
        <taxon>Malvales</taxon>
        <taxon>Dipterocarpaceae</taxon>
        <taxon>Rubroshorea</taxon>
    </lineage>
</organism>
<dbReference type="Proteomes" id="UP001054252">
    <property type="component" value="Unassembled WGS sequence"/>
</dbReference>
<gene>
    <name evidence="2" type="ORF">SLEP1_g56996</name>
</gene>
<proteinExistence type="predicted"/>
<sequence length="53" mass="5941">MWILGNPVKIEGTGSINKRAIYVGNHASSVVIFLLLWLTPTGQQAYWHCKDRG</sequence>
<evidence type="ECO:0000313" key="2">
    <source>
        <dbReference type="EMBL" id="GKV50283.1"/>
    </source>
</evidence>
<evidence type="ECO:0000313" key="3">
    <source>
        <dbReference type="Proteomes" id="UP001054252"/>
    </source>
</evidence>